<name>A0A371I8K3_MUCPR</name>
<dbReference type="Proteomes" id="UP000257109">
    <property type="component" value="Unassembled WGS sequence"/>
</dbReference>
<gene>
    <name evidence="3" type="ORF">CR513_03977</name>
</gene>
<evidence type="ECO:0000256" key="1">
    <source>
        <dbReference type="SAM" id="MobiDB-lite"/>
    </source>
</evidence>
<evidence type="ECO:0000313" key="3">
    <source>
        <dbReference type="EMBL" id="RDY11377.1"/>
    </source>
</evidence>
<sequence length="187" mass="21951">MKKNNNFGIKAKEKLKKSKKEDKRNHTQRSMVIINKDVMVGDQARESYAIARNQPRRSQMDRCIPLKLNDYEIFHDTTIIAKRNLVQFSFLVESKPVSFEQALQNPHWRLAMEEELESIKKIKLGISSFVSSNETNWCEIEEEVYISQPPSFEVIGQENKVYKLKKAMYCLKQALQAWKKRINSLLV</sequence>
<organism evidence="3 4">
    <name type="scientific">Mucuna pruriens</name>
    <name type="common">Velvet bean</name>
    <name type="synonym">Dolichos pruriens</name>
    <dbReference type="NCBI Taxonomy" id="157652"/>
    <lineage>
        <taxon>Eukaryota</taxon>
        <taxon>Viridiplantae</taxon>
        <taxon>Streptophyta</taxon>
        <taxon>Embryophyta</taxon>
        <taxon>Tracheophyta</taxon>
        <taxon>Spermatophyta</taxon>
        <taxon>Magnoliopsida</taxon>
        <taxon>eudicotyledons</taxon>
        <taxon>Gunneridae</taxon>
        <taxon>Pentapetalae</taxon>
        <taxon>rosids</taxon>
        <taxon>fabids</taxon>
        <taxon>Fabales</taxon>
        <taxon>Fabaceae</taxon>
        <taxon>Papilionoideae</taxon>
        <taxon>50 kb inversion clade</taxon>
        <taxon>NPAAA clade</taxon>
        <taxon>indigoferoid/millettioid clade</taxon>
        <taxon>Phaseoleae</taxon>
        <taxon>Mucuna</taxon>
    </lineage>
</organism>
<feature type="region of interest" description="Disordered" evidence="1">
    <location>
        <begin position="1"/>
        <end position="28"/>
    </location>
</feature>
<evidence type="ECO:0000313" key="4">
    <source>
        <dbReference type="Proteomes" id="UP000257109"/>
    </source>
</evidence>
<dbReference type="Pfam" id="PF07727">
    <property type="entry name" value="RVT_2"/>
    <property type="match status" value="1"/>
</dbReference>
<evidence type="ECO:0000259" key="2">
    <source>
        <dbReference type="Pfam" id="PF07727"/>
    </source>
</evidence>
<protein>
    <recommendedName>
        <fullName evidence="2">Reverse transcriptase Ty1/copia-type domain-containing protein</fullName>
    </recommendedName>
</protein>
<keyword evidence="4" id="KW-1185">Reference proteome</keyword>
<proteinExistence type="predicted"/>
<feature type="non-terminal residue" evidence="3">
    <location>
        <position position="1"/>
    </location>
</feature>
<reference evidence="3" key="1">
    <citation type="submission" date="2018-05" db="EMBL/GenBank/DDBJ databases">
        <title>Draft genome of Mucuna pruriens seed.</title>
        <authorList>
            <person name="Nnadi N.E."/>
            <person name="Vos R."/>
            <person name="Hasami M.H."/>
            <person name="Devisetty U.K."/>
            <person name="Aguiy J.C."/>
        </authorList>
    </citation>
    <scope>NUCLEOTIDE SEQUENCE [LARGE SCALE GENOMIC DNA]</scope>
    <source>
        <strain evidence="3">JCA_2017</strain>
    </source>
</reference>
<comment type="caution">
    <text evidence="3">The sequence shown here is derived from an EMBL/GenBank/DDBJ whole genome shotgun (WGS) entry which is preliminary data.</text>
</comment>
<dbReference type="AlphaFoldDB" id="A0A371I8K3"/>
<feature type="domain" description="Reverse transcriptase Ty1/copia-type" evidence="2">
    <location>
        <begin position="138"/>
        <end position="186"/>
    </location>
</feature>
<accession>A0A371I8K3</accession>
<dbReference type="InterPro" id="IPR013103">
    <property type="entry name" value="RVT_2"/>
</dbReference>
<dbReference type="EMBL" id="QJKJ01000652">
    <property type="protein sequence ID" value="RDY11377.1"/>
    <property type="molecule type" value="Genomic_DNA"/>
</dbReference>